<feature type="transmembrane region" description="Helical" evidence="1">
    <location>
        <begin position="100"/>
        <end position="119"/>
    </location>
</feature>
<dbReference type="EMBL" id="FUZF01000027">
    <property type="protein sequence ID" value="SKC08866.1"/>
    <property type="molecule type" value="Genomic_DNA"/>
</dbReference>
<dbReference type="InterPro" id="IPR024294">
    <property type="entry name" value="DUF3810"/>
</dbReference>
<dbReference type="OrthoDB" id="1048788at2"/>
<feature type="transmembrane region" description="Helical" evidence="1">
    <location>
        <begin position="12"/>
        <end position="30"/>
    </location>
</feature>
<reference evidence="3" key="1">
    <citation type="submission" date="2017-02" db="EMBL/GenBank/DDBJ databases">
        <authorList>
            <person name="Varghese N."/>
            <person name="Submissions S."/>
        </authorList>
    </citation>
    <scope>NUCLEOTIDE SEQUENCE [LARGE SCALE GENOMIC DNA]</scope>
    <source>
        <strain evidence="3">DSM 24091</strain>
    </source>
</reference>
<evidence type="ECO:0000313" key="2">
    <source>
        <dbReference type="EMBL" id="SKC08866.1"/>
    </source>
</evidence>
<feature type="transmembrane region" description="Helical" evidence="1">
    <location>
        <begin position="68"/>
        <end position="88"/>
    </location>
</feature>
<keyword evidence="1" id="KW-0472">Membrane</keyword>
<keyword evidence="3" id="KW-1185">Reference proteome</keyword>
<accession>A0A1T5GKF0</accession>
<name>A0A1T5GKF0_9SPHI</name>
<dbReference type="Pfam" id="PF12725">
    <property type="entry name" value="DUF3810"/>
    <property type="match status" value="1"/>
</dbReference>
<sequence length="375" mass="44651">MRAKGKRENNTLYYVLIGICLFVQVCMFFVKDRPDWIEQYYSQTFYPVFSYLSILLFSWVPFSVGDLLYLGVVLITLLLLVRITMSLWKRIWKDGLKYSLQLVTMLCVLYTFFYVNWGLNYFRLPVSQSLNLDVQGTHVDDYTEVLAKYIVMANRLREQLDLEHQPRLGVKMDLEEYIRKDTVFGSFLSKSQVHAKEPVSSKLISYFTVSGYFNPFTMEAHVNQEIPNSLYPFVYVHELAHQMGVGFEDECNFISFRMLVDHKNSWYRYAAYYAAIQSLLKPLSRDKEQMERLRNMLSEKVRADFKEEYTFWKSKQGWLNELSGMFYDQYLQHNNQPEGLARYDMMAQLIVAWEKQQRHEMSQEEKEKLYAPPTR</sequence>
<evidence type="ECO:0008006" key="4">
    <source>
        <dbReference type="Google" id="ProtNLM"/>
    </source>
</evidence>
<gene>
    <name evidence="2" type="ORF">SAMN05660841_04141</name>
</gene>
<keyword evidence="1" id="KW-0812">Transmembrane</keyword>
<evidence type="ECO:0000313" key="3">
    <source>
        <dbReference type="Proteomes" id="UP000190150"/>
    </source>
</evidence>
<protein>
    <recommendedName>
        <fullName evidence="4">DUF3810 domain-containing protein</fullName>
    </recommendedName>
</protein>
<proteinExistence type="predicted"/>
<organism evidence="2 3">
    <name type="scientific">Sphingobacterium nematocida</name>
    <dbReference type="NCBI Taxonomy" id="1513896"/>
    <lineage>
        <taxon>Bacteria</taxon>
        <taxon>Pseudomonadati</taxon>
        <taxon>Bacteroidota</taxon>
        <taxon>Sphingobacteriia</taxon>
        <taxon>Sphingobacteriales</taxon>
        <taxon>Sphingobacteriaceae</taxon>
        <taxon>Sphingobacterium</taxon>
    </lineage>
</organism>
<keyword evidence="1" id="KW-1133">Transmembrane helix</keyword>
<evidence type="ECO:0000256" key="1">
    <source>
        <dbReference type="SAM" id="Phobius"/>
    </source>
</evidence>
<dbReference type="AlphaFoldDB" id="A0A1T5GKF0"/>
<dbReference type="RefSeq" id="WP_079645766.1">
    <property type="nucleotide sequence ID" value="NZ_FUZF01000027.1"/>
</dbReference>
<dbReference type="STRING" id="1513896.SAMN05660841_04141"/>
<feature type="transmembrane region" description="Helical" evidence="1">
    <location>
        <begin position="42"/>
        <end position="62"/>
    </location>
</feature>
<dbReference type="Proteomes" id="UP000190150">
    <property type="component" value="Unassembled WGS sequence"/>
</dbReference>